<sequence>MSTLQPGRRVAFDKALLSSDSSDDDLAPGRTTPSDAGSGPPSHRLPREYRVYRWRWLLLSSLCLVNISNGMMWLSFAPIPNYTARYYNVEVADVDWFSIIFFLASLVVGFLSIAILDTFGLRVSLYLGAGLNLLGSVLRYLSTLDPIVCSSVFSRSGFTVAMIGQFLTACAQPFLLYSPTKLASFWFGPKERAICTNFASIANPIGLAVAQLASPYIVTSTERIPMMVRYSSSFFSPSLIFAREKSLHYLRF</sequence>
<feature type="transmembrane region" description="Helical" evidence="6">
    <location>
        <begin position="123"/>
        <end position="141"/>
    </location>
</feature>
<evidence type="ECO:0000256" key="1">
    <source>
        <dbReference type="ARBA" id="ARBA00004141"/>
    </source>
</evidence>
<dbReference type="InterPro" id="IPR049680">
    <property type="entry name" value="FLVCR1-2_SLC49-like"/>
</dbReference>
<evidence type="ECO:0000313" key="8">
    <source>
        <dbReference type="Proteomes" id="UP001174909"/>
    </source>
</evidence>
<evidence type="ECO:0000313" key="7">
    <source>
        <dbReference type="EMBL" id="CAI8041266.1"/>
    </source>
</evidence>
<feature type="non-terminal residue" evidence="7">
    <location>
        <position position="1"/>
    </location>
</feature>
<evidence type="ECO:0000256" key="3">
    <source>
        <dbReference type="ARBA" id="ARBA00022989"/>
    </source>
</evidence>
<evidence type="ECO:0000256" key="4">
    <source>
        <dbReference type="ARBA" id="ARBA00023136"/>
    </source>
</evidence>
<evidence type="ECO:0000256" key="6">
    <source>
        <dbReference type="SAM" id="Phobius"/>
    </source>
</evidence>
<gene>
    <name evidence="7" type="ORF">GBAR_LOCUS22946</name>
</gene>
<dbReference type="InterPro" id="IPR011701">
    <property type="entry name" value="MFS"/>
</dbReference>
<feature type="region of interest" description="Disordered" evidence="5">
    <location>
        <begin position="15"/>
        <end position="42"/>
    </location>
</feature>
<reference evidence="7" key="1">
    <citation type="submission" date="2023-03" db="EMBL/GenBank/DDBJ databases">
        <authorList>
            <person name="Steffen K."/>
            <person name="Cardenas P."/>
        </authorList>
    </citation>
    <scope>NUCLEOTIDE SEQUENCE</scope>
</reference>
<evidence type="ECO:0000256" key="5">
    <source>
        <dbReference type="SAM" id="MobiDB-lite"/>
    </source>
</evidence>
<dbReference type="InterPro" id="IPR036259">
    <property type="entry name" value="MFS_trans_sf"/>
</dbReference>
<accession>A0AA35T5R5</accession>
<feature type="transmembrane region" description="Helical" evidence="6">
    <location>
        <begin position="96"/>
        <end position="116"/>
    </location>
</feature>
<protein>
    <submittedName>
        <fullName evidence="7">Solute carrier family 49 member A3</fullName>
    </submittedName>
</protein>
<dbReference type="PANTHER" id="PTHR10924:SF6">
    <property type="entry name" value="SOLUTE CARRIER FAMILY 49 MEMBER A3"/>
    <property type="match status" value="1"/>
</dbReference>
<feature type="transmembrane region" description="Helical" evidence="6">
    <location>
        <begin position="56"/>
        <end position="76"/>
    </location>
</feature>
<dbReference type="AlphaFoldDB" id="A0AA35T5R5"/>
<evidence type="ECO:0000256" key="2">
    <source>
        <dbReference type="ARBA" id="ARBA00022692"/>
    </source>
</evidence>
<dbReference type="Gene3D" id="1.20.1250.20">
    <property type="entry name" value="MFS general substrate transporter like domains"/>
    <property type="match status" value="1"/>
</dbReference>
<keyword evidence="4 6" id="KW-0472">Membrane</keyword>
<dbReference type="SUPFAM" id="SSF103473">
    <property type="entry name" value="MFS general substrate transporter"/>
    <property type="match status" value="1"/>
</dbReference>
<keyword evidence="8" id="KW-1185">Reference proteome</keyword>
<dbReference type="EMBL" id="CASHTH010003177">
    <property type="protein sequence ID" value="CAI8041266.1"/>
    <property type="molecule type" value="Genomic_DNA"/>
</dbReference>
<proteinExistence type="predicted"/>
<dbReference type="PANTHER" id="PTHR10924">
    <property type="entry name" value="MAJOR FACILITATOR SUPERFAMILY PROTEIN-RELATED"/>
    <property type="match status" value="1"/>
</dbReference>
<keyword evidence="3 6" id="KW-1133">Transmembrane helix</keyword>
<dbReference type="Pfam" id="PF07690">
    <property type="entry name" value="MFS_1"/>
    <property type="match status" value="1"/>
</dbReference>
<dbReference type="Proteomes" id="UP001174909">
    <property type="component" value="Unassembled WGS sequence"/>
</dbReference>
<comment type="subcellular location">
    <subcellularLocation>
        <location evidence="1">Membrane</location>
        <topology evidence="1">Multi-pass membrane protein</topology>
    </subcellularLocation>
</comment>
<organism evidence="7 8">
    <name type="scientific">Geodia barretti</name>
    <name type="common">Barrett's horny sponge</name>
    <dbReference type="NCBI Taxonomy" id="519541"/>
    <lineage>
        <taxon>Eukaryota</taxon>
        <taxon>Metazoa</taxon>
        <taxon>Porifera</taxon>
        <taxon>Demospongiae</taxon>
        <taxon>Heteroscleromorpha</taxon>
        <taxon>Tetractinellida</taxon>
        <taxon>Astrophorina</taxon>
        <taxon>Geodiidae</taxon>
        <taxon>Geodia</taxon>
    </lineage>
</organism>
<keyword evidence="2 6" id="KW-0812">Transmembrane</keyword>
<dbReference type="GO" id="GO:0016020">
    <property type="term" value="C:membrane"/>
    <property type="evidence" value="ECO:0007669"/>
    <property type="project" value="UniProtKB-SubCell"/>
</dbReference>
<feature type="transmembrane region" description="Helical" evidence="6">
    <location>
        <begin position="153"/>
        <end position="177"/>
    </location>
</feature>
<dbReference type="GO" id="GO:0022857">
    <property type="term" value="F:transmembrane transporter activity"/>
    <property type="evidence" value="ECO:0007669"/>
    <property type="project" value="InterPro"/>
</dbReference>
<name>A0AA35T5R5_GEOBA</name>
<comment type="caution">
    <text evidence="7">The sequence shown here is derived from an EMBL/GenBank/DDBJ whole genome shotgun (WGS) entry which is preliminary data.</text>
</comment>